<dbReference type="SMR" id="A0A145YFY3"/>
<dbReference type="CDD" id="cd00831">
    <property type="entry name" value="CHS_like"/>
    <property type="match status" value="1"/>
</dbReference>
<evidence type="ECO:0000259" key="5">
    <source>
        <dbReference type="Pfam" id="PF02797"/>
    </source>
</evidence>
<dbReference type="SUPFAM" id="SSF53901">
    <property type="entry name" value="Thiolase-like"/>
    <property type="match status" value="2"/>
</dbReference>
<evidence type="ECO:0000256" key="2">
    <source>
        <dbReference type="ARBA" id="ARBA00022679"/>
    </source>
</evidence>
<dbReference type="PIRSF" id="PIRSF000451">
    <property type="entry name" value="PKS_III"/>
    <property type="match status" value="1"/>
</dbReference>
<organism evidence="6">
    <name type="scientific">Sporotrichum laxum</name>
    <dbReference type="NCBI Taxonomy" id="184472"/>
    <lineage>
        <taxon>Eukaryota</taxon>
        <taxon>Fungi</taxon>
        <taxon>Dikarya</taxon>
        <taxon>Basidiomycota</taxon>
        <taxon>Agaricomycotina</taxon>
        <taxon>Agaricomycotina incertae sedis</taxon>
        <taxon>Sporotrichum</taxon>
    </lineage>
</organism>
<evidence type="ECO:0000256" key="3">
    <source>
        <dbReference type="RuleBase" id="RU003633"/>
    </source>
</evidence>
<comment type="similarity">
    <text evidence="1 3">Belongs to the thiolase-like superfamily. Chalcone/stilbene synthases family.</text>
</comment>
<name>A0A145YFY3_9BASI</name>
<dbReference type="PANTHER" id="PTHR11877">
    <property type="entry name" value="HYDROXYMETHYLGLUTARYL-COA SYNTHASE"/>
    <property type="match status" value="1"/>
</dbReference>
<feature type="domain" description="Chalcone/stilbene synthase C-terminal" evidence="5">
    <location>
        <begin position="303"/>
        <end position="389"/>
    </location>
</feature>
<feature type="domain" description="Chalcone/stilbene synthase N-terminal" evidence="4">
    <location>
        <begin position="22"/>
        <end position="226"/>
    </location>
</feature>
<dbReference type="GO" id="GO:0030639">
    <property type="term" value="P:polyketide biosynthetic process"/>
    <property type="evidence" value="ECO:0007669"/>
    <property type="project" value="TreeGrafter"/>
</dbReference>
<dbReference type="InterPro" id="IPR001099">
    <property type="entry name" value="Chalcone/stilbene_synt_N"/>
</dbReference>
<dbReference type="AlphaFoldDB" id="A0A145YFY3"/>
<accession>A0A145YFY3</accession>
<evidence type="ECO:0000256" key="1">
    <source>
        <dbReference type="ARBA" id="ARBA00005531"/>
    </source>
</evidence>
<dbReference type="PANTHER" id="PTHR11877:SF46">
    <property type="entry name" value="TYPE III POLYKETIDE SYNTHASE A"/>
    <property type="match status" value="1"/>
</dbReference>
<proteinExistence type="inferred from homology"/>
<dbReference type="InterPro" id="IPR016039">
    <property type="entry name" value="Thiolase-like"/>
</dbReference>
<evidence type="ECO:0000313" key="6">
    <source>
        <dbReference type="EMBL" id="AMW87980.1"/>
    </source>
</evidence>
<dbReference type="Pfam" id="PF00195">
    <property type="entry name" value="Chal_sti_synt_N"/>
    <property type="match status" value="1"/>
</dbReference>
<evidence type="ECO:0000259" key="4">
    <source>
        <dbReference type="Pfam" id="PF00195"/>
    </source>
</evidence>
<sequence>MSPAKLATAAQASFPDTDLHIMGIAAEYPEHICSTQDFKEFCLRNYPRTPALEKLLMVHENTGIETRRTACHFTDPFLNGTSPTIDQLSDFYLKYGVELAVGASRKAIEEWGGDVSEITHVVATTCTNSANPGYDYFVARELGLGDRVERTLLHGVGCAGGLTALRTAANIALGASFMQRPARILVIACELSSLLVRSELDSMQETGELRIGVSIFSDGASAVLLSNGIGESPDAKPVYDLLGWDHLTVPETHAEIGFDVHPAGWKVILTPKVPAITATGAPPVFASLVPRIPALLTDGVAPGAADFDWALHPGGAKVLTSVQKVLGLTTQHLRASYETYRTKGNSSSATIFSVMNRLRQPDMGEGRKNVVACAFGPGVAIEMAILKRVKDVAPHADVAASSGSSDSG</sequence>
<protein>
    <submittedName>
        <fullName evidence="6">Type III polyketide synthase</fullName>
    </submittedName>
</protein>
<dbReference type="InterPro" id="IPR011141">
    <property type="entry name" value="Polyketide_synthase_type-III"/>
</dbReference>
<dbReference type="GO" id="GO:0016747">
    <property type="term" value="F:acyltransferase activity, transferring groups other than amino-acyl groups"/>
    <property type="evidence" value="ECO:0007669"/>
    <property type="project" value="InterPro"/>
</dbReference>
<dbReference type="InterPro" id="IPR012328">
    <property type="entry name" value="Chalcone/stilbene_synt_C"/>
</dbReference>
<dbReference type="Gene3D" id="3.40.47.10">
    <property type="match status" value="2"/>
</dbReference>
<reference evidence="6" key="1">
    <citation type="journal article" date="2016" name="Appl. Microbiol. Biotechnol.">
        <title>Identification of a type III polyketide synthase involved in the biosynthesis of spirolaxine.</title>
        <authorList>
            <person name="Sun L."/>
            <person name="Wang S."/>
            <person name="Zhang S."/>
            <person name="Yu D."/>
            <person name="Qin Y."/>
            <person name="Huang H."/>
            <person name="Wang W."/>
            <person name="Zhan J."/>
        </authorList>
    </citation>
    <scope>NUCLEOTIDE SEQUENCE</scope>
    <source>
        <strain evidence="6">ATCC 15155</strain>
    </source>
</reference>
<keyword evidence="3" id="KW-0012">Acyltransferase</keyword>
<keyword evidence="2 3" id="KW-0808">Transferase</keyword>
<gene>
    <name evidence="6" type="primary">pks2</name>
</gene>
<dbReference type="Pfam" id="PF02797">
    <property type="entry name" value="Chal_sti_synt_C"/>
    <property type="match status" value="1"/>
</dbReference>
<dbReference type="EMBL" id="KU560627">
    <property type="protein sequence ID" value="AMW87980.1"/>
    <property type="molecule type" value="Genomic_DNA"/>
</dbReference>